<keyword evidence="5" id="KW-0998">Cell outer membrane</keyword>
<evidence type="ECO:0000256" key="1">
    <source>
        <dbReference type="ARBA" id="ARBA00004442"/>
    </source>
</evidence>
<name>A0ABR7WWB4_9SPHI</name>
<sequence length="451" mass="50836">MKIRYIILLSAVIFSVASCKKSFLDEKSDKSLLVPTTLSDFQSMMDNIITMNSTPGLNVISADEFYTTDNGWKSWVTPMERNSYLWLSNIYEGSTTPDWDVPYQQVFYANIVLDGLEAIKPDANTQNNYNQIKGSALFYRAFAFYNLAQLFAAPYDQRNATQQPGIPIRLNSDVNIKSVRGTVQQTYDQVISDLSTAETLLNAQVTYKSRPGKAAVDALLARVYLTMGNYTQAAVNATTAIKSNNKLIDYNTLTPGASRPFPNILPNGNDEVLYYATINAYSYSYEALTYIDTDLYNLYETNDLRKTVFFRLNGTGYNFRGSYAYFFSGLATDELYLTRAECYARLNNLSGALADLNTLLSNRYVTGTLPFTTTNINAALTKILLERRKELISRGTRWTDLRRLNKEPRFATTLSRNLDGNTYTLLPNGTRYLFPIPDDEISGSGIVQNPR</sequence>
<evidence type="ECO:0000313" key="9">
    <source>
        <dbReference type="Proteomes" id="UP000606600"/>
    </source>
</evidence>
<organism evidence="8 9">
    <name type="scientific">Mucilaginibacter pankratovii</name>
    <dbReference type="NCBI Taxonomy" id="2772110"/>
    <lineage>
        <taxon>Bacteria</taxon>
        <taxon>Pseudomonadati</taxon>
        <taxon>Bacteroidota</taxon>
        <taxon>Sphingobacteriia</taxon>
        <taxon>Sphingobacteriales</taxon>
        <taxon>Sphingobacteriaceae</taxon>
        <taxon>Mucilaginibacter</taxon>
    </lineage>
</organism>
<evidence type="ECO:0000256" key="3">
    <source>
        <dbReference type="ARBA" id="ARBA00022729"/>
    </source>
</evidence>
<dbReference type="Pfam" id="PF07980">
    <property type="entry name" value="SusD_RagB"/>
    <property type="match status" value="1"/>
</dbReference>
<protein>
    <submittedName>
        <fullName evidence="8">RagB/SusD family nutrient uptake outer membrane protein</fullName>
    </submittedName>
</protein>
<evidence type="ECO:0000313" key="8">
    <source>
        <dbReference type="EMBL" id="MBD1366578.1"/>
    </source>
</evidence>
<reference evidence="8 9" key="1">
    <citation type="submission" date="2020-09" db="EMBL/GenBank/DDBJ databases">
        <title>Novel species of Mucilaginibacter isolated from a glacier on the Tibetan Plateau.</title>
        <authorList>
            <person name="Liu Q."/>
            <person name="Xin Y.-H."/>
        </authorList>
    </citation>
    <scope>NUCLEOTIDE SEQUENCE [LARGE SCALE GENOMIC DNA]</scope>
    <source>
        <strain evidence="8 9">ZT4R22</strain>
    </source>
</reference>
<evidence type="ECO:0000256" key="2">
    <source>
        <dbReference type="ARBA" id="ARBA00006275"/>
    </source>
</evidence>
<comment type="caution">
    <text evidence="8">The sequence shown here is derived from an EMBL/GenBank/DDBJ whole genome shotgun (WGS) entry which is preliminary data.</text>
</comment>
<gene>
    <name evidence="8" type="ORF">IDJ77_22380</name>
</gene>
<dbReference type="SUPFAM" id="SSF48452">
    <property type="entry name" value="TPR-like"/>
    <property type="match status" value="1"/>
</dbReference>
<keyword evidence="9" id="KW-1185">Reference proteome</keyword>
<keyword evidence="3" id="KW-0732">Signal</keyword>
<feature type="domain" description="SusD-like N-terminal" evidence="7">
    <location>
        <begin position="23"/>
        <end position="225"/>
    </location>
</feature>
<proteinExistence type="inferred from homology"/>
<accession>A0ABR7WWB4</accession>
<dbReference type="PROSITE" id="PS51257">
    <property type="entry name" value="PROKAR_LIPOPROTEIN"/>
    <property type="match status" value="1"/>
</dbReference>
<dbReference type="InterPro" id="IPR033985">
    <property type="entry name" value="SusD-like_N"/>
</dbReference>
<dbReference type="InterPro" id="IPR012944">
    <property type="entry name" value="SusD_RagB_dom"/>
</dbReference>
<dbReference type="Proteomes" id="UP000606600">
    <property type="component" value="Unassembled WGS sequence"/>
</dbReference>
<evidence type="ECO:0000259" key="7">
    <source>
        <dbReference type="Pfam" id="PF14322"/>
    </source>
</evidence>
<dbReference type="Pfam" id="PF14322">
    <property type="entry name" value="SusD-like_3"/>
    <property type="match status" value="1"/>
</dbReference>
<dbReference type="Gene3D" id="1.25.40.390">
    <property type="match status" value="2"/>
</dbReference>
<dbReference type="EMBL" id="JACWMY010000013">
    <property type="protein sequence ID" value="MBD1366578.1"/>
    <property type="molecule type" value="Genomic_DNA"/>
</dbReference>
<comment type="subcellular location">
    <subcellularLocation>
        <location evidence="1">Cell outer membrane</location>
    </subcellularLocation>
</comment>
<feature type="domain" description="RagB/SusD" evidence="6">
    <location>
        <begin position="238"/>
        <end position="450"/>
    </location>
</feature>
<evidence type="ECO:0000256" key="5">
    <source>
        <dbReference type="ARBA" id="ARBA00023237"/>
    </source>
</evidence>
<comment type="similarity">
    <text evidence="2">Belongs to the SusD family.</text>
</comment>
<evidence type="ECO:0000259" key="6">
    <source>
        <dbReference type="Pfam" id="PF07980"/>
    </source>
</evidence>
<keyword evidence="4" id="KW-0472">Membrane</keyword>
<dbReference type="RefSeq" id="WP_191191218.1">
    <property type="nucleotide sequence ID" value="NZ_JACWMY010000013.1"/>
</dbReference>
<dbReference type="InterPro" id="IPR011990">
    <property type="entry name" value="TPR-like_helical_dom_sf"/>
</dbReference>
<evidence type="ECO:0000256" key="4">
    <source>
        <dbReference type="ARBA" id="ARBA00023136"/>
    </source>
</evidence>